<keyword evidence="8" id="KW-1179">Viral genome integration</keyword>
<sequence length="290" mass="32981">MVKATWGNCLKHTINTRDSWIYGTGAKSAITYANYFTEFRGLGFPVEKITIPLIDELKQHLKTDGRANATINRCLSSIKTVLNHCKDHGLIFFEIPKWKKLKENKYQRIHFTKDEVEAIVTAAVEVHGRQDLADIINFAAYTGMRQGEILKLSASRVDFLQNCIHVGARREDTTKTGTYRAVPIHSSLKHMLVDRTQNAGARDLVFGYDWKDKDQLLRAFKKVINRYPINLASEDGYCFHSLRHSFGTWHFAAGTKPRNLMEMMGHANIATTLGYGHATDEGKQHDINNI</sequence>
<evidence type="ECO:0000259" key="9">
    <source>
        <dbReference type="PROSITE" id="PS51898"/>
    </source>
</evidence>
<dbReference type="GO" id="GO:0016787">
    <property type="term" value="F:hydrolase activity"/>
    <property type="evidence" value="ECO:0007669"/>
    <property type="project" value="UniProtKB-KW"/>
</dbReference>
<dbReference type="GO" id="GO:0006310">
    <property type="term" value="P:DNA recombination"/>
    <property type="evidence" value="ECO:0007669"/>
    <property type="project" value="UniProtKB-KW"/>
</dbReference>
<dbReference type="GO" id="GO:0015074">
    <property type="term" value="P:DNA integration"/>
    <property type="evidence" value="ECO:0007669"/>
    <property type="project" value="UniProtKB-KW"/>
</dbReference>
<keyword evidence="5" id="KW-0229">DNA integration</keyword>
<dbReference type="GO" id="GO:0003677">
    <property type="term" value="F:DNA binding"/>
    <property type="evidence" value="ECO:0007669"/>
    <property type="project" value="UniProtKB-KW"/>
</dbReference>
<dbReference type="InterPro" id="IPR013762">
    <property type="entry name" value="Integrase-like_cat_sf"/>
</dbReference>
<evidence type="ECO:0000256" key="4">
    <source>
        <dbReference type="ARBA" id="ARBA00022801"/>
    </source>
</evidence>
<dbReference type="InterPro" id="IPR010998">
    <property type="entry name" value="Integrase_recombinase_N"/>
</dbReference>
<evidence type="ECO:0000256" key="6">
    <source>
        <dbReference type="ARBA" id="ARBA00023125"/>
    </source>
</evidence>
<evidence type="ECO:0000256" key="5">
    <source>
        <dbReference type="ARBA" id="ARBA00022908"/>
    </source>
</evidence>
<name>D1LWF8_BPPRP</name>
<dbReference type="GO" id="GO:0016740">
    <property type="term" value="F:transferase activity"/>
    <property type="evidence" value="ECO:0007669"/>
    <property type="project" value="UniProtKB-KW"/>
</dbReference>
<keyword evidence="4" id="KW-0378">Hydrolase</keyword>
<evidence type="ECO:0000256" key="8">
    <source>
        <dbReference type="ARBA" id="ARBA00023195"/>
    </source>
</evidence>
<keyword evidence="8" id="KW-1160">Virus entry into host cell</keyword>
<dbReference type="SUPFAM" id="SSF56349">
    <property type="entry name" value="DNA breaking-rejoining enzymes"/>
    <property type="match status" value="1"/>
</dbReference>
<dbReference type="Gene3D" id="1.10.443.10">
    <property type="entry name" value="Intergrase catalytic core"/>
    <property type="match status" value="1"/>
</dbReference>
<feature type="domain" description="Tyr recombinase" evidence="9">
    <location>
        <begin position="106"/>
        <end position="288"/>
    </location>
</feature>
<evidence type="ECO:0000256" key="2">
    <source>
        <dbReference type="ARBA" id="ARBA00016082"/>
    </source>
</evidence>
<dbReference type="PANTHER" id="PTHR30349:SF64">
    <property type="entry name" value="PROPHAGE INTEGRASE INTD-RELATED"/>
    <property type="match status" value="1"/>
</dbReference>
<evidence type="ECO:0000256" key="7">
    <source>
        <dbReference type="ARBA" id="ARBA00023172"/>
    </source>
</evidence>
<accession>D1LWF8</accession>
<proteinExistence type="inferred from homology"/>
<evidence type="ECO:0000313" key="10">
    <source>
        <dbReference type="EMBL" id="ACY76217.1"/>
    </source>
</evidence>
<dbReference type="InterPro" id="IPR002104">
    <property type="entry name" value="Integrase_catalytic"/>
</dbReference>
<dbReference type="CDD" id="cd00796">
    <property type="entry name" value="INT_Rci_Hp1_C"/>
    <property type="match status" value="1"/>
</dbReference>
<dbReference type="Pfam" id="PF00589">
    <property type="entry name" value="Phage_integrase"/>
    <property type="match status" value="1"/>
</dbReference>
<dbReference type="PROSITE" id="PS51898">
    <property type="entry name" value="TYR_RECOMBINASE"/>
    <property type="match status" value="1"/>
</dbReference>
<dbReference type="GO" id="GO:0075713">
    <property type="term" value="P:establishment of integrated proviral latency"/>
    <property type="evidence" value="ECO:0007669"/>
    <property type="project" value="UniProtKB-KW"/>
</dbReference>
<gene>
    <name evidence="10" type="ORF">PCPG_00011</name>
</gene>
<evidence type="ECO:0000313" key="11">
    <source>
        <dbReference type="Proteomes" id="UP000258925"/>
    </source>
</evidence>
<dbReference type="Gene3D" id="1.10.150.130">
    <property type="match status" value="1"/>
</dbReference>
<keyword evidence="3" id="KW-0808">Transferase</keyword>
<dbReference type="GO" id="GO:0044826">
    <property type="term" value="P:viral genome integration into host DNA"/>
    <property type="evidence" value="ECO:0007669"/>
    <property type="project" value="UniProtKB-KW"/>
</dbReference>
<protein>
    <recommendedName>
        <fullName evidence="2">Integrase</fullName>
    </recommendedName>
</protein>
<reference evidence="10 11" key="1">
    <citation type="submission" date="2009-10" db="EMBL/GenBank/DDBJ databases">
        <title>The Genome Sequence of Prochlorococcus phage P-SSP7.</title>
        <authorList>
            <consortium name="The Broad Institute Genome Sequencing Platform"/>
            <person name="Henn M.R."/>
            <person name="Sullivan M.S."/>
            <person name="Osburne M.S."/>
            <person name="Levin J."/>
            <person name="Malboeuf C."/>
            <person name="Casali M."/>
            <person name="Russ C."/>
            <person name="Lennon N."/>
            <person name="Chapman S.B."/>
            <person name="Erlich R."/>
            <person name="Young S.K."/>
            <person name="Koehrsen M."/>
            <person name="Yandava C."/>
            <person name="Zeng Q."/>
            <person name="Alvarado L."/>
            <person name="Anderson S."/>
            <person name="Berlin A."/>
            <person name="Borenstein D."/>
            <person name="Chen Z."/>
            <person name="Engels R."/>
            <person name="Freedman E."/>
            <person name="Gellesch M."/>
            <person name="Goldberg J."/>
            <person name="Green L."/>
            <person name="Griggs A."/>
            <person name="Gujja S."/>
            <person name="Heilman E.R."/>
            <person name="Heiman D."/>
            <person name="Hepburn T."/>
            <person name="Howarth C."/>
            <person name="Jen D."/>
            <person name="Larson L."/>
            <person name="Lewis B."/>
            <person name="Mehta T."/>
            <person name="Park D."/>
            <person name="Pearson M."/>
            <person name="Richards J."/>
            <person name="Rizzolo K."/>
            <person name="Roberts A."/>
            <person name="Ryan E."/>
            <person name="Saif S."/>
            <person name="Shea T."/>
            <person name="Shenoy N."/>
            <person name="Sisk P."/>
            <person name="Stolte C."/>
            <person name="Sykes S."/>
            <person name="Walk T."/>
            <person name="White J."/>
            <person name="Yu Q."/>
            <person name="Coleman M.L."/>
            <person name="Huang K.H."/>
            <person name="Weigele P.R."/>
            <person name="DeFrancesco A.S."/>
            <person name="Kern S.E."/>
            <person name="Thompson L.R."/>
            <person name="Fu R."/>
            <person name="Hombeck B."/>
            <person name="Chisholm S.W."/>
            <person name="Haas B."/>
            <person name="Nusbaum C."/>
            <person name="Birren B."/>
        </authorList>
    </citation>
    <scope>NUCLEOTIDE SEQUENCE [LARGE SCALE GENOMIC DNA]</scope>
    <source>
        <strain evidence="10 11">P-SSP7</strain>
    </source>
</reference>
<organism evidence="10 11">
    <name type="scientific">Prochlorococcus phage P-SSP7</name>
    <dbReference type="NCBI Taxonomy" id="268748"/>
    <lineage>
        <taxon>Viruses</taxon>
        <taxon>Duplodnaviria</taxon>
        <taxon>Heunggongvirae</taxon>
        <taxon>Uroviricota</taxon>
        <taxon>Caudoviricetes</taxon>
        <taxon>Autographivirales</taxon>
        <taxon>Sechaudvirinae</taxon>
        <taxon>Tiamatvirus</taxon>
    </lineage>
</organism>
<keyword evidence="7" id="KW-0233">DNA recombination</keyword>
<dbReference type="PANTHER" id="PTHR30349">
    <property type="entry name" value="PHAGE INTEGRASE-RELATED"/>
    <property type="match status" value="1"/>
</dbReference>
<dbReference type="EMBL" id="GU071093">
    <property type="protein sequence ID" value="ACY76217.1"/>
    <property type="molecule type" value="Genomic_DNA"/>
</dbReference>
<keyword evidence="6" id="KW-0238">DNA-binding</keyword>
<evidence type="ECO:0000256" key="1">
    <source>
        <dbReference type="ARBA" id="ARBA00008857"/>
    </source>
</evidence>
<dbReference type="Proteomes" id="UP000258925">
    <property type="component" value="Segment"/>
</dbReference>
<evidence type="ECO:0000256" key="3">
    <source>
        <dbReference type="ARBA" id="ARBA00022679"/>
    </source>
</evidence>
<dbReference type="KEGG" id="vg:3294717"/>
<organismHost>
    <name type="scientific">Prochlorococcus</name>
    <dbReference type="NCBI Taxonomy" id="1218"/>
</organismHost>
<dbReference type="InterPro" id="IPR050090">
    <property type="entry name" value="Tyrosine_recombinase_XerCD"/>
</dbReference>
<dbReference type="InterPro" id="IPR011010">
    <property type="entry name" value="DNA_brk_join_enz"/>
</dbReference>
<comment type="similarity">
    <text evidence="1">Belongs to the 'phage' integrase family.</text>
</comment>